<dbReference type="CDD" id="cd12164">
    <property type="entry name" value="GDH_like_2"/>
    <property type="match status" value="1"/>
</dbReference>
<proteinExistence type="predicted"/>
<dbReference type="InterPro" id="IPR006140">
    <property type="entry name" value="D-isomer_DH_NAD-bd"/>
</dbReference>
<keyword evidence="2" id="KW-0520">NAD</keyword>
<keyword evidence="1" id="KW-0560">Oxidoreductase</keyword>
<dbReference type="PANTHER" id="PTHR43333">
    <property type="entry name" value="2-HACID_DH_C DOMAIN-CONTAINING PROTEIN"/>
    <property type="match status" value="1"/>
</dbReference>
<dbReference type="RefSeq" id="WP_379957453.1">
    <property type="nucleotide sequence ID" value="NZ_JAUYVI010000005.1"/>
</dbReference>
<sequence length="311" mass="34420">MSTRLVLSDTGAKFAAWESAFHKAAPELGLVHDEPSRDLSGIRYCMTWKPLPGVYDRMPDLEALFVLGAGVERFLADAAIPPRVRIVKMAEPGLTQAMEHYVLWQVLDHHRRFWELEAAQREARWIDQTYPAPWERKVGVMGLGALGEAVARVLRSFGFDTRGWSRSAKAIDGVTMFAGAERIDAFLDGLEILVCLLPLTAETRGILNADLFRRLAPGAGLINVGRGAQLNEADLLSALESGQLTAASLDVFAAEPLPPKHPFWRHPRIFVTPHLAADVDPESAALAIQRQIRRFEAGQALEHVADRTRGY</sequence>
<organism evidence="4 5">
    <name type="scientific">Dongia sedimenti</name>
    <dbReference type="NCBI Taxonomy" id="3064282"/>
    <lineage>
        <taxon>Bacteria</taxon>
        <taxon>Pseudomonadati</taxon>
        <taxon>Pseudomonadota</taxon>
        <taxon>Alphaproteobacteria</taxon>
        <taxon>Rhodospirillales</taxon>
        <taxon>Dongiaceae</taxon>
        <taxon>Dongia</taxon>
    </lineage>
</organism>
<evidence type="ECO:0000313" key="5">
    <source>
        <dbReference type="Proteomes" id="UP001230156"/>
    </source>
</evidence>
<comment type="caution">
    <text evidence="4">The sequence shown here is derived from an EMBL/GenBank/DDBJ whole genome shotgun (WGS) entry which is preliminary data.</text>
</comment>
<reference evidence="5" key="1">
    <citation type="submission" date="2023-08" db="EMBL/GenBank/DDBJ databases">
        <title>Rhodospirillaceae gen. nov., a novel taxon isolated from the Yangtze River Yuezi River estuary sludge.</title>
        <authorList>
            <person name="Ruan L."/>
        </authorList>
    </citation>
    <scope>NUCLEOTIDE SEQUENCE [LARGE SCALE GENOMIC DNA]</scope>
    <source>
        <strain evidence="5">R-7</strain>
    </source>
</reference>
<evidence type="ECO:0000313" key="4">
    <source>
        <dbReference type="EMBL" id="MDQ7249458.1"/>
    </source>
</evidence>
<dbReference type="SUPFAM" id="SSF51735">
    <property type="entry name" value="NAD(P)-binding Rossmann-fold domains"/>
    <property type="match status" value="1"/>
</dbReference>
<gene>
    <name evidence="4" type="ORF">Q8A70_17350</name>
</gene>
<keyword evidence="5" id="KW-1185">Reference proteome</keyword>
<evidence type="ECO:0000256" key="2">
    <source>
        <dbReference type="ARBA" id="ARBA00023027"/>
    </source>
</evidence>
<dbReference type="Pfam" id="PF02826">
    <property type="entry name" value="2-Hacid_dh_C"/>
    <property type="match status" value="1"/>
</dbReference>
<dbReference type="InterPro" id="IPR036291">
    <property type="entry name" value="NAD(P)-bd_dom_sf"/>
</dbReference>
<dbReference type="Proteomes" id="UP001230156">
    <property type="component" value="Unassembled WGS sequence"/>
</dbReference>
<dbReference type="PANTHER" id="PTHR43333:SF1">
    <property type="entry name" value="D-ISOMER SPECIFIC 2-HYDROXYACID DEHYDROGENASE NAD-BINDING DOMAIN-CONTAINING PROTEIN"/>
    <property type="match status" value="1"/>
</dbReference>
<accession>A0ABU0YRN8</accession>
<feature type="domain" description="D-isomer specific 2-hydroxyacid dehydrogenase NAD-binding" evidence="3">
    <location>
        <begin position="104"/>
        <end position="276"/>
    </location>
</feature>
<protein>
    <submittedName>
        <fullName evidence="4">Glyoxylate/hydroxypyruvate reductase A</fullName>
    </submittedName>
</protein>
<evidence type="ECO:0000256" key="1">
    <source>
        <dbReference type="ARBA" id="ARBA00023002"/>
    </source>
</evidence>
<dbReference type="EMBL" id="JAUYVI010000005">
    <property type="protein sequence ID" value="MDQ7249458.1"/>
    <property type="molecule type" value="Genomic_DNA"/>
</dbReference>
<evidence type="ECO:0000259" key="3">
    <source>
        <dbReference type="Pfam" id="PF02826"/>
    </source>
</evidence>
<name>A0ABU0YRN8_9PROT</name>
<dbReference type="Gene3D" id="3.40.50.720">
    <property type="entry name" value="NAD(P)-binding Rossmann-like Domain"/>
    <property type="match status" value="2"/>
</dbReference>